<dbReference type="InterPro" id="IPR036390">
    <property type="entry name" value="WH_DNA-bd_sf"/>
</dbReference>
<organism evidence="2 3">
    <name type="scientific">Halodesulfurarchaeum formicicum</name>
    <dbReference type="NCBI Taxonomy" id="1873524"/>
    <lineage>
        <taxon>Archaea</taxon>
        <taxon>Methanobacteriati</taxon>
        <taxon>Methanobacteriota</taxon>
        <taxon>Stenosarchaea group</taxon>
        <taxon>Halobacteria</taxon>
        <taxon>Halobacteriales</taxon>
        <taxon>Halobacteriaceae</taxon>
        <taxon>Halodesulfurarchaeum</taxon>
    </lineage>
</organism>
<name>A0A1J1ACP9_9EURY</name>
<dbReference type="KEGG" id="hhsr:HSR6_1097"/>
<feature type="domain" description="DUF7344" evidence="1">
    <location>
        <begin position="17"/>
        <end position="85"/>
    </location>
</feature>
<protein>
    <recommendedName>
        <fullName evidence="1">DUF7344 domain-containing protein</fullName>
    </recommendedName>
</protein>
<dbReference type="EMBL" id="CP016804">
    <property type="protein sequence ID" value="APE95547.1"/>
    <property type="molecule type" value="Genomic_DNA"/>
</dbReference>
<evidence type="ECO:0000313" key="2">
    <source>
        <dbReference type="EMBL" id="APE95547.1"/>
    </source>
</evidence>
<proteinExistence type="predicted"/>
<reference evidence="3" key="1">
    <citation type="submission" date="2016-08" db="EMBL/GenBank/DDBJ databases">
        <title>Discovery of first anaerobic lithoheterotrophic haloarchae widely represented in hypersaline habitats.</title>
        <authorList>
            <person name="Sorokin D.Y."/>
            <person name="Kublanov I.V."/>
            <person name="Roman P."/>
            <person name="Sinninghe Damste J.S."/>
            <person name="Golyshin P.N."/>
            <person name="Rojo D."/>
            <person name="Ciordia S."/>
            <person name="Mena Md.C."/>
            <person name="Ferrer M."/>
            <person name="Smedile F."/>
            <person name="Messina E."/>
            <person name="La Cono V."/>
            <person name="Yakimov M.M."/>
        </authorList>
    </citation>
    <scope>NUCLEOTIDE SEQUENCE [LARGE SCALE GENOMIC DNA]</scope>
    <source>
        <strain evidence="3">HSR6</strain>
    </source>
</reference>
<evidence type="ECO:0000259" key="1">
    <source>
        <dbReference type="Pfam" id="PF24035"/>
    </source>
</evidence>
<evidence type="ECO:0000313" key="3">
    <source>
        <dbReference type="Proteomes" id="UP000186165"/>
    </source>
</evidence>
<dbReference type="AlphaFoldDB" id="A0A1J1ACP9"/>
<keyword evidence="3" id="KW-1185">Reference proteome</keyword>
<dbReference type="InterPro" id="IPR055768">
    <property type="entry name" value="DUF7344"/>
</dbReference>
<dbReference type="SUPFAM" id="SSF46785">
    <property type="entry name" value="Winged helix' DNA-binding domain"/>
    <property type="match status" value="1"/>
</dbReference>
<sequence>MNSQSGQAQTDKNDLVFETLCDRYRRHILCLLAESDSGPGKDRYDLDQRLDIDADSETIRTALHHTHLPRLADAGYIEWDRKSSSIARGPQFDEIKPVVTLLDEHRDRLPAEWP</sequence>
<dbReference type="Proteomes" id="UP000186165">
    <property type="component" value="Chromosome"/>
</dbReference>
<dbReference type="Pfam" id="PF24035">
    <property type="entry name" value="DUF7344"/>
    <property type="match status" value="1"/>
</dbReference>
<dbReference type="InterPro" id="IPR036388">
    <property type="entry name" value="WH-like_DNA-bd_sf"/>
</dbReference>
<gene>
    <name evidence="2" type="ORF">HSR6_1097</name>
</gene>
<dbReference type="Gene3D" id="1.10.10.10">
    <property type="entry name" value="Winged helix-like DNA-binding domain superfamily/Winged helix DNA-binding domain"/>
    <property type="match status" value="1"/>
</dbReference>
<accession>A0A1J1ACP9</accession>